<evidence type="ECO:0000313" key="2">
    <source>
        <dbReference type="Proteomes" id="UP000189670"/>
    </source>
</evidence>
<dbReference type="Proteomes" id="UP000189670">
    <property type="component" value="Unassembled WGS sequence"/>
</dbReference>
<organism evidence="1 2">
    <name type="scientific">Candidatus Magnetoglobus multicellularis str. Araruama</name>
    <dbReference type="NCBI Taxonomy" id="890399"/>
    <lineage>
        <taxon>Bacteria</taxon>
        <taxon>Pseudomonadati</taxon>
        <taxon>Thermodesulfobacteriota</taxon>
        <taxon>Desulfobacteria</taxon>
        <taxon>Desulfobacterales</taxon>
        <taxon>Desulfobacteraceae</taxon>
        <taxon>Candidatus Magnetoglobus</taxon>
    </lineage>
</organism>
<protein>
    <submittedName>
        <fullName evidence="1">Uncharacterized protein</fullName>
    </submittedName>
</protein>
<dbReference type="EMBL" id="ATBP01000382">
    <property type="protein sequence ID" value="ETR70704.1"/>
    <property type="molecule type" value="Genomic_DNA"/>
</dbReference>
<feature type="non-terminal residue" evidence="1">
    <location>
        <position position="1"/>
    </location>
</feature>
<comment type="caution">
    <text evidence="1">The sequence shown here is derived from an EMBL/GenBank/DDBJ whole genome shotgun (WGS) entry which is preliminary data.</text>
</comment>
<proteinExistence type="predicted"/>
<dbReference type="AlphaFoldDB" id="A0A1V1P7D9"/>
<reference evidence="2" key="1">
    <citation type="submission" date="2012-11" db="EMBL/GenBank/DDBJ databases">
        <authorList>
            <person name="Lucero-Rivera Y.E."/>
            <person name="Tovar-Ramirez D."/>
        </authorList>
    </citation>
    <scope>NUCLEOTIDE SEQUENCE [LARGE SCALE GENOMIC DNA]</scope>
    <source>
        <strain evidence="2">Araruama</strain>
    </source>
</reference>
<name>A0A1V1P7D9_9BACT</name>
<sequence length="135" mass="16419">KWPSRDDIASFKQKEGEIFGMPDDNNASAKSFYIYLTQKPDFNAKMAKQFKEDNGKSRYKFDTDEPGTKYFFYPFMRKDKIFSWIPENTCFEFDIDFLQNTHKDRILLSLFSVKPFWRFGKSFSTRRWFIFFIRK</sequence>
<accession>A0A1V1P7D9</accession>
<gene>
    <name evidence="1" type="ORF">OMM_08617</name>
</gene>
<evidence type="ECO:0000313" key="1">
    <source>
        <dbReference type="EMBL" id="ETR70704.1"/>
    </source>
</evidence>